<dbReference type="InterPro" id="IPR001683">
    <property type="entry name" value="PX_dom"/>
</dbReference>
<dbReference type="RefSeq" id="XP_025376792.1">
    <property type="nucleotide sequence ID" value="XM_025518089.1"/>
</dbReference>
<comment type="similarity">
    <text evidence="3">Belongs to the sorting nexin family.</text>
</comment>
<dbReference type="GeneID" id="37040005"/>
<dbReference type="Pfam" id="PF19566">
    <property type="entry name" value="Snx8_BAR_dom"/>
    <property type="match status" value="1"/>
</dbReference>
<dbReference type="InterPro" id="IPR028662">
    <property type="entry name" value="SNX8/Mvp1"/>
</dbReference>
<evidence type="ECO:0000256" key="10">
    <source>
        <dbReference type="SAM" id="MobiDB-lite"/>
    </source>
</evidence>
<feature type="region of interest" description="Disordered" evidence="10">
    <location>
        <begin position="217"/>
        <end position="240"/>
    </location>
</feature>
<feature type="domain" description="PX" evidence="11">
    <location>
        <begin position="239"/>
        <end position="360"/>
    </location>
</feature>
<evidence type="ECO:0000256" key="3">
    <source>
        <dbReference type="ARBA" id="ARBA00010883"/>
    </source>
</evidence>
<dbReference type="InterPro" id="IPR045734">
    <property type="entry name" value="Snx8_BAR_dom"/>
</dbReference>
<keyword evidence="9" id="KW-0175">Coiled coil</keyword>
<feature type="compositionally biased region" description="Polar residues" evidence="10">
    <location>
        <begin position="10"/>
        <end position="27"/>
    </location>
</feature>
<feature type="compositionally biased region" description="Low complexity" evidence="10">
    <location>
        <begin position="367"/>
        <end position="382"/>
    </location>
</feature>
<dbReference type="GO" id="GO:0042147">
    <property type="term" value="P:retrograde transport, endosome to Golgi"/>
    <property type="evidence" value="ECO:0007669"/>
    <property type="project" value="InterPro"/>
</dbReference>
<reference evidence="12 13" key="1">
    <citation type="journal article" date="2018" name="Mol. Biol. Evol.">
        <title>Broad Genomic Sampling Reveals a Smut Pathogenic Ancestry of the Fungal Clade Ustilaginomycotina.</title>
        <authorList>
            <person name="Kijpornyongpan T."/>
            <person name="Mondo S.J."/>
            <person name="Barry K."/>
            <person name="Sandor L."/>
            <person name="Lee J."/>
            <person name="Lipzen A."/>
            <person name="Pangilinan J."/>
            <person name="LaButti K."/>
            <person name="Hainaut M."/>
            <person name="Henrissat B."/>
            <person name="Grigoriev I.V."/>
            <person name="Spatafora J.W."/>
            <person name="Aime M.C."/>
        </authorList>
    </citation>
    <scope>NUCLEOTIDE SEQUENCE [LARGE SCALE GENOMIC DNA]</scope>
    <source>
        <strain evidence="12 13">MCA 4198</strain>
    </source>
</reference>
<sequence>MSYSIDDPWSATSPNRHQQGASSSSNYPRPLTWAPSSSVRNGAADAPSSASSDQDGAGSASYFTLRLPPAYQDVWNRASAEDQDDGEAIDELSLSQLRRVVGAARGLSAGDVEEIINHSSPPSSSNITRHAFALALVLVAQHQQGHAIDAGLARRVISSNPAQNEWPSPDLDLSAMSAGSKTFNGSLARTAKSQASEVEGLPSSMSFASTTSAIRGWNEGSRGGARGGPQLEPSPFYVSPHPTTVQLHPELGGFLFRHVLYNVKTPLSPSRSSVKRRYTDFVNLHGYLVARYPFRLVYPLPSKRLSLPQLNRTDPNEAQDAFLEQRRLALARYVRNLVSHTRLKPDAVVASFLTKGAQPANARKRTTAAASQASSASTTSASVANEEDNAWKLPALMDQPLEEGLDDGWTLSEAEIQGVPMDLDERVSRAKELAPTLLDRWNMIVASWERVCRRHEAAGAESTRLSLSLSSLLEVQAKMHLTVPTTNPAQHKRAAQLRPCAQASGLVPGLLVDYADLAHARARAQSLTLDSLKNHRDAILAFCNLLKRHERLARPEAVGDVEKRIAATRQRWKTAKDAVAAARDQAKPVAALEQEVKRLEGEIVKDQALVEKLKKRNDRIRVAVWDEIRRFQRPHH</sequence>
<dbReference type="GO" id="GO:0016020">
    <property type="term" value="C:membrane"/>
    <property type="evidence" value="ECO:0007669"/>
    <property type="project" value="UniProtKB-SubCell"/>
</dbReference>
<keyword evidence="5" id="KW-0813">Transport</keyword>
<evidence type="ECO:0000256" key="1">
    <source>
        <dbReference type="ARBA" id="ARBA00004287"/>
    </source>
</evidence>
<dbReference type="GO" id="GO:0005829">
    <property type="term" value="C:cytosol"/>
    <property type="evidence" value="ECO:0007669"/>
    <property type="project" value="GOC"/>
</dbReference>
<keyword evidence="7" id="KW-0653">Protein transport</keyword>
<dbReference type="GO" id="GO:0006623">
    <property type="term" value="P:protein targeting to vacuole"/>
    <property type="evidence" value="ECO:0007669"/>
    <property type="project" value="TreeGrafter"/>
</dbReference>
<dbReference type="GO" id="GO:0005768">
    <property type="term" value="C:endosome"/>
    <property type="evidence" value="ECO:0007669"/>
    <property type="project" value="TreeGrafter"/>
</dbReference>
<dbReference type="PANTHER" id="PTHR47554">
    <property type="entry name" value="SORTING NEXIN MVP1"/>
    <property type="match status" value="1"/>
</dbReference>
<keyword evidence="13" id="KW-1185">Reference proteome</keyword>
<comment type="subcellular location">
    <subcellularLocation>
        <location evidence="2">Cytoplasm</location>
    </subcellularLocation>
    <subcellularLocation>
        <location evidence="1">Membrane</location>
        <topology evidence="1">Peripheral membrane protein</topology>
        <orientation evidence="1">Cytoplasmic side</orientation>
    </subcellularLocation>
</comment>
<evidence type="ECO:0000256" key="6">
    <source>
        <dbReference type="ARBA" id="ARBA00022490"/>
    </source>
</evidence>
<evidence type="ECO:0000313" key="13">
    <source>
        <dbReference type="Proteomes" id="UP000245768"/>
    </source>
</evidence>
<evidence type="ECO:0000256" key="7">
    <source>
        <dbReference type="ARBA" id="ARBA00022927"/>
    </source>
</evidence>
<evidence type="ECO:0000256" key="4">
    <source>
        <dbReference type="ARBA" id="ARBA00014268"/>
    </source>
</evidence>
<keyword evidence="6" id="KW-0963">Cytoplasm</keyword>
<evidence type="ECO:0000256" key="2">
    <source>
        <dbReference type="ARBA" id="ARBA00004496"/>
    </source>
</evidence>
<dbReference type="Gene3D" id="3.30.1520.10">
    <property type="entry name" value="Phox-like domain"/>
    <property type="match status" value="1"/>
</dbReference>
<dbReference type="Pfam" id="PF00787">
    <property type="entry name" value="PX"/>
    <property type="match status" value="1"/>
</dbReference>
<feature type="region of interest" description="Disordered" evidence="10">
    <location>
        <begin position="360"/>
        <end position="385"/>
    </location>
</feature>
<evidence type="ECO:0000256" key="8">
    <source>
        <dbReference type="ARBA" id="ARBA00023136"/>
    </source>
</evidence>
<accession>A0A316YLA9</accession>
<dbReference type="PROSITE" id="PS50195">
    <property type="entry name" value="PX"/>
    <property type="match status" value="1"/>
</dbReference>
<feature type="compositionally biased region" description="Low complexity" evidence="10">
    <location>
        <begin position="42"/>
        <end position="61"/>
    </location>
</feature>
<dbReference type="InterPro" id="IPR036871">
    <property type="entry name" value="PX_dom_sf"/>
</dbReference>
<dbReference type="GO" id="GO:0032266">
    <property type="term" value="F:phosphatidylinositol-3-phosphate binding"/>
    <property type="evidence" value="ECO:0007669"/>
    <property type="project" value="TreeGrafter"/>
</dbReference>
<dbReference type="PANTHER" id="PTHR47554:SF1">
    <property type="entry name" value="SORTING NEXIN MVP1"/>
    <property type="match status" value="1"/>
</dbReference>
<proteinExistence type="inferred from homology"/>
<evidence type="ECO:0000313" key="12">
    <source>
        <dbReference type="EMBL" id="PWN89594.1"/>
    </source>
</evidence>
<dbReference type="Proteomes" id="UP000245768">
    <property type="component" value="Unassembled WGS sequence"/>
</dbReference>
<dbReference type="InParanoid" id="A0A316YLA9"/>
<dbReference type="OrthoDB" id="10064318at2759"/>
<feature type="region of interest" description="Disordered" evidence="10">
    <location>
        <begin position="1"/>
        <end position="61"/>
    </location>
</feature>
<gene>
    <name evidence="12" type="ORF">FA10DRAFT_148560</name>
</gene>
<protein>
    <recommendedName>
        <fullName evidence="4">Sorting nexin MVP1</fullName>
    </recommendedName>
</protein>
<dbReference type="EMBL" id="KZ819637">
    <property type="protein sequence ID" value="PWN89594.1"/>
    <property type="molecule type" value="Genomic_DNA"/>
</dbReference>
<feature type="coiled-coil region" evidence="9">
    <location>
        <begin position="589"/>
        <end position="616"/>
    </location>
</feature>
<evidence type="ECO:0000256" key="9">
    <source>
        <dbReference type="SAM" id="Coils"/>
    </source>
</evidence>
<evidence type="ECO:0000259" key="11">
    <source>
        <dbReference type="PROSITE" id="PS50195"/>
    </source>
</evidence>
<keyword evidence="8" id="KW-0472">Membrane</keyword>
<dbReference type="STRING" id="215250.A0A316YLA9"/>
<organism evidence="12 13">
    <name type="scientific">Acaromyces ingoldii</name>
    <dbReference type="NCBI Taxonomy" id="215250"/>
    <lineage>
        <taxon>Eukaryota</taxon>
        <taxon>Fungi</taxon>
        <taxon>Dikarya</taxon>
        <taxon>Basidiomycota</taxon>
        <taxon>Ustilaginomycotina</taxon>
        <taxon>Exobasidiomycetes</taxon>
        <taxon>Exobasidiales</taxon>
        <taxon>Cryptobasidiaceae</taxon>
        <taxon>Acaromyces</taxon>
    </lineage>
</organism>
<dbReference type="SMART" id="SM00312">
    <property type="entry name" value="PX"/>
    <property type="match status" value="1"/>
</dbReference>
<dbReference type="SUPFAM" id="SSF64268">
    <property type="entry name" value="PX domain"/>
    <property type="match status" value="1"/>
</dbReference>
<name>A0A316YLA9_9BASI</name>
<evidence type="ECO:0000256" key="5">
    <source>
        <dbReference type="ARBA" id="ARBA00022448"/>
    </source>
</evidence>
<dbReference type="AlphaFoldDB" id="A0A316YLA9"/>